<dbReference type="OrthoDB" id="45830at2157"/>
<name>L0A8R8_CALLD</name>
<dbReference type="GeneID" id="14211763"/>
<protein>
    <submittedName>
        <fullName evidence="1">Uncharacterized protein</fullName>
    </submittedName>
</protein>
<dbReference type="RefSeq" id="WP_015232166.1">
    <property type="nucleotide sequence ID" value="NC_019791.1"/>
</dbReference>
<evidence type="ECO:0000313" key="2">
    <source>
        <dbReference type="Proteomes" id="UP000010469"/>
    </source>
</evidence>
<evidence type="ECO:0000313" key="1">
    <source>
        <dbReference type="EMBL" id="AFZ70268.1"/>
    </source>
</evidence>
<dbReference type="KEGG" id="clg:Calag_0503"/>
<accession>L0A8R8</accession>
<dbReference type="AlphaFoldDB" id="L0A8R8"/>
<reference evidence="2" key="1">
    <citation type="submission" date="2012-03" db="EMBL/GenBank/DDBJ databases">
        <title>Complete genome of Caldisphaera lagunensis DSM 15908.</title>
        <authorList>
            <person name="Lucas S."/>
            <person name="Copeland A."/>
            <person name="Lapidus A."/>
            <person name="Glavina del Rio T."/>
            <person name="Dalin E."/>
            <person name="Tice H."/>
            <person name="Bruce D."/>
            <person name="Goodwin L."/>
            <person name="Pitluck S."/>
            <person name="Peters L."/>
            <person name="Mikhailova N."/>
            <person name="Teshima H."/>
            <person name="Kyrpides N."/>
            <person name="Mavromatis K."/>
            <person name="Ivanova N."/>
            <person name="Brettin T."/>
            <person name="Detter J.C."/>
            <person name="Han C."/>
            <person name="Larimer F."/>
            <person name="Land M."/>
            <person name="Hauser L."/>
            <person name="Markowitz V."/>
            <person name="Cheng J.-F."/>
            <person name="Hugenholtz P."/>
            <person name="Woyke T."/>
            <person name="Wu D."/>
            <person name="Spring S."/>
            <person name="Schroeder M."/>
            <person name="Brambilla E."/>
            <person name="Klenk H.-P."/>
            <person name="Eisen J.A."/>
        </authorList>
    </citation>
    <scope>NUCLEOTIDE SEQUENCE [LARGE SCALE GENOMIC DNA]</scope>
    <source>
        <strain evidence="2">DSM 15908 / JCM 11604 / IC-154</strain>
    </source>
</reference>
<organism evidence="1 2">
    <name type="scientific">Caldisphaera lagunensis (strain DSM 15908 / JCM 11604 / ANMR 0165 / IC-154)</name>
    <dbReference type="NCBI Taxonomy" id="1056495"/>
    <lineage>
        <taxon>Archaea</taxon>
        <taxon>Thermoproteota</taxon>
        <taxon>Thermoprotei</taxon>
        <taxon>Acidilobales</taxon>
        <taxon>Caldisphaeraceae</taxon>
        <taxon>Caldisphaera</taxon>
    </lineage>
</organism>
<dbReference type="Proteomes" id="UP000010469">
    <property type="component" value="Chromosome"/>
</dbReference>
<proteinExistence type="predicted"/>
<dbReference type="eggNOG" id="arCOG04211">
    <property type="taxonomic scope" value="Archaea"/>
</dbReference>
<dbReference type="InParanoid" id="L0A8R8"/>
<gene>
    <name evidence="1" type="ordered locus">Calag_0503</name>
</gene>
<dbReference type="HOGENOM" id="CLU_2565896_0_0_2"/>
<dbReference type="EMBL" id="CP003378">
    <property type="protein sequence ID" value="AFZ70268.1"/>
    <property type="molecule type" value="Genomic_DNA"/>
</dbReference>
<sequence>MSDYLDQVKDAIRAEITKNGLKIESRGKNSFALTKEGADFMIVRDSDEQVEISYKGQRYQYDKYYTKPQHLAQVITNVMNAALGINKQAEGK</sequence>
<keyword evidence="2" id="KW-1185">Reference proteome</keyword>